<evidence type="ECO:0000256" key="2">
    <source>
        <dbReference type="SAM" id="Phobius"/>
    </source>
</evidence>
<evidence type="ECO:0000313" key="4">
    <source>
        <dbReference type="Proteomes" id="UP001218170"/>
    </source>
</evidence>
<comment type="caution">
    <text evidence="3">The sequence shown here is derived from an EMBL/GenBank/DDBJ whole genome shotgun (WGS) entry which is preliminary data.</text>
</comment>
<feature type="compositionally biased region" description="Low complexity" evidence="1">
    <location>
        <begin position="134"/>
        <end position="150"/>
    </location>
</feature>
<sequence>MATHESPRGRPVEVVVGSAGSIESRGNQVVNLGSAMRDAAGLLDRLVAEGADMEGAAIDKLREAGEEVHRELGRAADLYVAVGPFIRDYGSALGDVQTRMHSSVSSANDAWATLQLRRDEAAEAENTRVNQTNSAPSADPAASDAAQQQADEAAADALAARNAAYDLWESAGNAFDADYDAWESAFETAVSGIRSATQDGVHDSFWDNLDGIVSFVLDVLAIAGMVLAVLALVVGGPIVAMLALAVGVLSLVLTIYQATRGDAGPVEVGLAILGVFPFGALGEFASGGVGAGMRAWTGLSRGGLSVADDAARWSLSLSGGLPDFVSNMRSLGGSGAGFLSLGGNNLDFMSDVVTGFDNEMWRVVGELGTMPQQAAYASDAAGTFVGSVANIFSYGENIIDAASGSFLNLSDLRW</sequence>
<keyword evidence="2" id="KW-1133">Transmembrane helix</keyword>
<keyword evidence="4" id="KW-1185">Reference proteome</keyword>
<name>A0ABT5SM16_9MICO</name>
<dbReference type="Proteomes" id="UP001218170">
    <property type="component" value="Unassembled WGS sequence"/>
</dbReference>
<keyword evidence="2" id="KW-0812">Transmembrane</keyword>
<evidence type="ECO:0008006" key="5">
    <source>
        <dbReference type="Google" id="ProtNLM"/>
    </source>
</evidence>
<protein>
    <recommendedName>
        <fullName evidence="5">WXG100 family type VII secretion target</fullName>
    </recommendedName>
</protein>
<feature type="transmembrane region" description="Helical" evidence="2">
    <location>
        <begin position="212"/>
        <end position="232"/>
    </location>
</feature>
<feature type="region of interest" description="Disordered" evidence="1">
    <location>
        <begin position="124"/>
        <end position="150"/>
    </location>
</feature>
<gene>
    <name evidence="3" type="ORF">PUW80_12570</name>
</gene>
<dbReference type="RefSeq" id="WP_274264829.1">
    <property type="nucleotide sequence ID" value="NZ_JAQZCI010000003.1"/>
</dbReference>
<proteinExistence type="predicted"/>
<keyword evidence="2" id="KW-0472">Membrane</keyword>
<evidence type="ECO:0000313" key="3">
    <source>
        <dbReference type="EMBL" id="MDD7963181.1"/>
    </source>
</evidence>
<accession>A0ABT5SM16</accession>
<reference evidence="3 4" key="1">
    <citation type="submission" date="2023-02" db="EMBL/GenBank/DDBJ databases">
        <title>Study of novel species of the Microbacterium genus.</title>
        <authorList>
            <person name="Arroyo-Herrera I."/>
            <person name="Roman-Ponce B."/>
            <person name="Vasquez-Murrieta M.S."/>
        </authorList>
    </citation>
    <scope>NUCLEOTIDE SEQUENCE [LARGE SCALE GENOMIC DNA]</scope>
    <source>
        <strain evidence="3 4">NE1TT3</strain>
    </source>
</reference>
<organism evidence="3 4">
    <name type="scientific">Microbacterium thalli</name>
    <dbReference type="NCBI Taxonomy" id="3027921"/>
    <lineage>
        <taxon>Bacteria</taxon>
        <taxon>Bacillati</taxon>
        <taxon>Actinomycetota</taxon>
        <taxon>Actinomycetes</taxon>
        <taxon>Micrococcales</taxon>
        <taxon>Microbacteriaceae</taxon>
        <taxon>Microbacterium</taxon>
    </lineage>
</organism>
<dbReference type="EMBL" id="JAQZCI010000003">
    <property type="protein sequence ID" value="MDD7963181.1"/>
    <property type="molecule type" value="Genomic_DNA"/>
</dbReference>
<evidence type="ECO:0000256" key="1">
    <source>
        <dbReference type="SAM" id="MobiDB-lite"/>
    </source>
</evidence>
<feature type="transmembrane region" description="Helical" evidence="2">
    <location>
        <begin position="238"/>
        <end position="256"/>
    </location>
</feature>